<sequence length="197" mass="21165">MAGPLGAAIAALPAGRRHLVALAGPPGAGKSTLAEQAAGHFPGATVLPMDGYHLDNRLLAERGLLDRKGSPPSFDAAGFLSLLRRLSTEPEVIHPLFDRDRDLSIAGAGRVGPEHRLVLVEGNYLLLDQPVWRDLRPLFSLTVMVSAPRDVLADRLRDRWQVLGRDEAAIARHLDNDLANLDLVLSDSVPADLTLSS</sequence>
<dbReference type="STRING" id="690417.IC63_04645"/>
<comment type="caution">
    <text evidence="1">The sequence shown here is derived from an EMBL/GenBank/DDBJ whole genome shotgun (WGS) entry which is preliminary data.</text>
</comment>
<reference evidence="1 2" key="1">
    <citation type="submission" date="2014-09" db="EMBL/GenBank/DDBJ databases">
        <authorList>
            <person name="McGinnis J.M."/>
            <person name="Wolfgang W.J."/>
        </authorList>
    </citation>
    <scope>NUCLEOTIDE SEQUENCE [LARGE SCALE GENOMIC DNA]</scope>
    <source>
        <strain evidence="1 2">HAMBI 3106</strain>
    </source>
</reference>
<dbReference type="PANTHER" id="PTHR10285">
    <property type="entry name" value="URIDINE KINASE"/>
    <property type="match status" value="1"/>
</dbReference>
<dbReference type="Gene3D" id="3.40.50.300">
    <property type="entry name" value="P-loop containing nucleotide triphosphate hydrolases"/>
    <property type="match status" value="1"/>
</dbReference>
<evidence type="ECO:0008006" key="3">
    <source>
        <dbReference type="Google" id="ProtNLM"/>
    </source>
</evidence>
<name>A0A099FCN3_9RHOB</name>
<dbReference type="OrthoDB" id="1550976at2"/>
<dbReference type="SUPFAM" id="SSF52540">
    <property type="entry name" value="P-loop containing nucleoside triphosphate hydrolases"/>
    <property type="match status" value="1"/>
</dbReference>
<proteinExistence type="predicted"/>
<reference evidence="1 2" key="2">
    <citation type="submission" date="2014-10" db="EMBL/GenBank/DDBJ databases">
        <title>Paracoccus sanguinis sp. nov., isolated from clinical specimens of New York State patients.</title>
        <authorList>
            <person name="Mingle L.A."/>
            <person name="Cole J.A."/>
            <person name="Lapierre P."/>
            <person name="Musser K.A."/>
        </authorList>
    </citation>
    <scope>NUCLEOTIDE SEQUENCE [LARGE SCALE GENOMIC DNA]</scope>
    <source>
        <strain evidence="1 2">HAMBI 3106</strain>
    </source>
</reference>
<evidence type="ECO:0000313" key="2">
    <source>
        <dbReference type="Proteomes" id="UP000029917"/>
    </source>
</evidence>
<gene>
    <name evidence="1" type="ORF">IC63_04645</name>
</gene>
<accession>A0A099FCN3</accession>
<dbReference type="EMBL" id="JRKS01000009">
    <property type="protein sequence ID" value="KGJ08500.1"/>
    <property type="molecule type" value="Genomic_DNA"/>
</dbReference>
<dbReference type="Proteomes" id="UP000029917">
    <property type="component" value="Unassembled WGS sequence"/>
</dbReference>
<dbReference type="AlphaFoldDB" id="A0A099FCN3"/>
<protein>
    <recommendedName>
        <fullName evidence="3">Nucleoside triphosphate hydrolase</fullName>
    </recommendedName>
</protein>
<keyword evidence="2" id="KW-1185">Reference proteome</keyword>
<evidence type="ECO:0000313" key="1">
    <source>
        <dbReference type="EMBL" id="KGJ08500.1"/>
    </source>
</evidence>
<dbReference type="InterPro" id="IPR027417">
    <property type="entry name" value="P-loop_NTPase"/>
</dbReference>
<organism evidence="1 2">
    <name type="scientific">Paracoccus sphaerophysae</name>
    <dbReference type="NCBI Taxonomy" id="690417"/>
    <lineage>
        <taxon>Bacteria</taxon>
        <taxon>Pseudomonadati</taxon>
        <taxon>Pseudomonadota</taxon>
        <taxon>Alphaproteobacteria</taxon>
        <taxon>Rhodobacterales</taxon>
        <taxon>Paracoccaceae</taxon>
        <taxon>Paracoccus</taxon>
    </lineage>
</organism>